<dbReference type="AlphaFoldDB" id="A0AAN5CTT5"/>
<comment type="caution">
    <text evidence="1">The sequence shown here is derived from an EMBL/GenBank/DDBJ whole genome shotgun (WGS) entry which is preliminary data.</text>
</comment>
<proteinExistence type="predicted"/>
<keyword evidence="2" id="KW-1185">Reference proteome</keyword>
<accession>A0AAN5CTT5</accession>
<sequence length="122" mass="13332">EKLCEFGETNVPESRKTTAPVEDARYVGGEWRRDAECDSAYVVIAGQGAAANDTQALAVQDVLKASLGYFKMQSNMLVGGTGAFSDIVKYGDAVIGAASNRSREMDSFKSRLRHLHRALLMW</sequence>
<dbReference type="Proteomes" id="UP001328107">
    <property type="component" value="Unassembled WGS sequence"/>
</dbReference>
<feature type="non-terminal residue" evidence="1">
    <location>
        <position position="1"/>
    </location>
</feature>
<name>A0AAN5CTT5_9BILA</name>
<dbReference type="EMBL" id="BTRK01000004">
    <property type="protein sequence ID" value="GMR49942.1"/>
    <property type="molecule type" value="Genomic_DNA"/>
</dbReference>
<evidence type="ECO:0000313" key="2">
    <source>
        <dbReference type="Proteomes" id="UP001328107"/>
    </source>
</evidence>
<gene>
    <name evidence="1" type="ORF">PMAYCL1PPCAC_20137</name>
</gene>
<protein>
    <submittedName>
        <fullName evidence="1">Uncharacterized protein</fullName>
    </submittedName>
</protein>
<reference evidence="2" key="1">
    <citation type="submission" date="2022-10" db="EMBL/GenBank/DDBJ databases">
        <title>Genome assembly of Pristionchus species.</title>
        <authorList>
            <person name="Yoshida K."/>
            <person name="Sommer R.J."/>
        </authorList>
    </citation>
    <scope>NUCLEOTIDE SEQUENCE [LARGE SCALE GENOMIC DNA]</scope>
    <source>
        <strain evidence="2">RS5460</strain>
    </source>
</reference>
<organism evidence="1 2">
    <name type="scientific">Pristionchus mayeri</name>
    <dbReference type="NCBI Taxonomy" id="1317129"/>
    <lineage>
        <taxon>Eukaryota</taxon>
        <taxon>Metazoa</taxon>
        <taxon>Ecdysozoa</taxon>
        <taxon>Nematoda</taxon>
        <taxon>Chromadorea</taxon>
        <taxon>Rhabditida</taxon>
        <taxon>Rhabditina</taxon>
        <taxon>Diplogasteromorpha</taxon>
        <taxon>Diplogasteroidea</taxon>
        <taxon>Neodiplogasteridae</taxon>
        <taxon>Pristionchus</taxon>
    </lineage>
</organism>
<evidence type="ECO:0000313" key="1">
    <source>
        <dbReference type="EMBL" id="GMR49942.1"/>
    </source>
</evidence>